<reference evidence="2" key="1">
    <citation type="submission" date="2017-04" db="EMBL/GenBank/DDBJ databases">
        <authorList>
            <person name="Varghese N."/>
            <person name="Submissions S."/>
        </authorList>
    </citation>
    <scope>NUCLEOTIDE SEQUENCE [LARGE SCALE GENOMIC DNA]</scope>
    <source>
        <strain evidence="2">Ballard 720</strain>
    </source>
</reference>
<evidence type="ECO:0000313" key="2">
    <source>
        <dbReference type="Proteomes" id="UP000192911"/>
    </source>
</evidence>
<dbReference type="EMBL" id="FXAH01000022">
    <property type="protein sequence ID" value="SMF80461.1"/>
    <property type="molecule type" value="Genomic_DNA"/>
</dbReference>
<organism evidence="1 2">
    <name type="scientific">Trinickia caryophylli</name>
    <name type="common">Paraburkholderia caryophylli</name>
    <dbReference type="NCBI Taxonomy" id="28094"/>
    <lineage>
        <taxon>Bacteria</taxon>
        <taxon>Pseudomonadati</taxon>
        <taxon>Pseudomonadota</taxon>
        <taxon>Betaproteobacteria</taxon>
        <taxon>Burkholderiales</taxon>
        <taxon>Burkholderiaceae</taxon>
        <taxon>Trinickia</taxon>
    </lineage>
</organism>
<accession>A0A1X7H808</accession>
<gene>
    <name evidence="1" type="ORF">SAMN06295900_12253</name>
</gene>
<evidence type="ECO:0000313" key="1">
    <source>
        <dbReference type="EMBL" id="SMF80461.1"/>
    </source>
</evidence>
<name>A0A1X7H808_TRICW</name>
<dbReference type="Proteomes" id="UP000192911">
    <property type="component" value="Unassembled WGS sequence"/>
</dbReference>
<dbReference type="STRING" id="28094.SAMN06295900_12253"/>
<protein>
    <submittedName>
        <fullName evidence="1">Uncharacterized protein</fullName>
    </submittedName>
</protein>
<keyword evidence="2" id="KW-1185">Reference proteome</keyword>
<dbReference type="AlphaFoldDB" id="A0A1X7H808"/>
<proteinExistence type="predicted"/>
<sequence>MLIATLLAHSVLLGLFARYAMTAKRAQGLRRAYAVVQKRR</sequence>